<dbReference type="Gramene" id="OE9A041311T1">
    <property type="protein sequence ID" value="OE9A041311C1"/>
    <property type="gene ID" value="OE9A041311"/>
</dbReference>
<feature type="non-terminal residue" evidence="1">
    <location>
        <position position="75"/>
    </location>
</feature>
<proteinExistence type="predicted"/>
<comment type="caution">
    <text evidence="1">The sequence shown here is derived from an EMBL/GenBank/DDBJ whole genome shotgun (WGS) entry which is preliminary data.</text>
</comment>
<evidence type="ECO:0000313" key="2">
    <source>
        <dbReference type="Proteomes" id="UP000594638"/>
    </source>
</evidence>
<dbReference type="EMBL" id="CACTIH010008781">
    <property type="protein sequence ID" value="CAA3019441.1"/>
    <property type="molecule type" value="Genomic_DNA"/>
</dbReference>
<evidence type="ECO:0000313" key="1">
    <source>
        <dbReference type="EMBL" id="CAA3019441.1"/>
    </source>
</evidence>
<dbReference type="AlphaFoldDB" id="A0A8S0ULW6"/>
<gene>
    <name evidence="1" type="ORF">OLEA9_A041311</name>
</gene>
<accession>A0A8S0ULW6</accession>
<dbReference type="Proteomes" id="UP000594638">
    <property type="component" value="Unassembled WGS sequence"/>
</dbReference>
<sequence length="75" mass="8555">SSEVLRHRRGGYWKTAEEKTNTLGLRVRESRTASMCDIVLAGVDEQYNEAAVWTQRWSEEYAGACAFVTKHKCCL</sequence>
<keyword evidence="2" id="KW-1185">Reference proteome</keyword>
<feature type="non-terminal residue" evidence="1">
    <location>
        <position position="1"/>
    </location>
</feature>
<organism evidence="1 2">
    <name type="scientific">Olea europaea subsp. europaea</name>
    <dbReference type="NCBI Taxonomy" id="158383"/>
    <lineage>
        <taxon>Eukaryota</taxon>
        <taxon>Viridiplantae</taxon>
        <taxon>Streptophyta</taxon>
        <taxon>Embryophyta</taxon>
        <taxon>Tracheophyta</taxon>
        <taxon>Spermatophyta</taxon>
        <taxon>Magnoliopsida</taxon>
        <taxon>eudicotyledons</taxon>
        <taxon>Gunneridae</taxon>
        <taxon>Pentapetalae</taxon>
        <taxon>asterids</taxon>
        <taxon>lamiids</taxon>
        <taxon>Lamiales</taxon>
        <taxon>Oleaceae</taxon>
        <taxon>Oleeae</taxon>
        <taxon>Olea</taxon>
    </lineage>
</organism>
<protein>
    <submittedName>
        <fullName evidence="1">Uncharacterized protein</fullName>
    </submittedName>
</protein>
<reference evidence="1 2" key="1">
    <citation type="submission" date="2019-12" db="EMBL/GenBank/DDBJ databases">
        <authorList>
            <person name="Alioto T."/>
            <person name="Alioto T."/>
            <person name="Gomez Garrido J."/>
        </authorList>
    </citation>
    <scope>NUCLEOTIDE SEQUENCE [LARGE SCALE GENOMIC DNA]</scope>
</reference>
<name>A0A8S0ULW6_OLEEU</name>